<dbReference type="AlphaFoldDB" id="A0A346XUR0"/>
<accession>A0A346XUR0</accession>
<keyword evidence="2" id="KW-1185">Reference proteome</keyword>
<dbReference type="KEGG" id="euz:DVS28_a1257"/>
<dbReference type="SUPFAM" id="SSF102588">
    <property type="entry name" value="LmbE-like"/>
    <property type="match status" value="1"/>
</dbReference>
<proteinExistence type="predicted"/>
<dbReference type="InterPro" id="IPR017811">
    <property type="entry name" value="Mca"/>
</dbReference>
<dbReference type="NCBIfam" id="TIGR03446">
    <property type="entry name" value="mycothiol_Mca"/>
    <property type="match status" value="1"/>
</dbReference>
<dbReference type="Gene3D" id="3.40.50.10320">
    <property type="entry name" value="LmbE-like"/>
    <property type="match status" value="1"/>
</dbReference>
<organism evidence="1 2">
    <name type="scientific">Euzebya pacifica</name>
    <dbReference type="NCBI Taxonomy" id="1608957"/>
    <lineage>
        <taxon>Bacteria</taxon>
        <taxon>Bacillati</taxon>
        <taxon>Actinomycetota</taxon>
        <taxon>Nitriliruptoria</taxon>
        <taxon>Euzebyales</taxon>
    </lineage>
</organism>
<dbReference type="PANTHER" id="PTHR12993:SF11">
    <property type="entry name" value="N-ACETYLGLUCOSAMINYL-PHOSPHATIDYLINOSITOL DE-N-ACETYLASE"/>
    <property type="match status" value="1"/>
</dbReference>
<dbReference type="Proteomes" id="UP000264006">
    <property type="component" value="Chromosome"/>
</dbReference>
<dbReference type="PANTHER" id="PTHR12993">
    <property type="entry name" value="N-ACETYLGLUCOSAMINYL-PHOSPHATIDYLINOSITOL DE-N-ACETYLASE-RELATED"/>
    <property type="match status" value="1"/>
</dbReference>
<sequence>MMFLHAHPDDESSKGAGTMARYAKEGYRVSVLTFTDGGQGEILNPAMADEPDVLENLVEVRKGELAEALRLLGVTDHFDIGFPDSGYVKDFDGDGSVLTDDCFYNVPMADVLERVVPIIRRTRPQVLVTYDERGGYPHPDHIRTHTATMAAWRAAADPSFMPEAGPAWRASKVYYQMTFTYRRLTMLQAECEVRGIESPFREWIDGWDTSRAERITTSIDVSEYVGLRGQALRAHRTQVDPTGNWFKVPDDLVAEIYPWEDFRLAHSEVATDKPEDDLFAGLSVTRP</sequence>
<dbReference type="GO" id="GO:0010126">
    <property type="term" value="P:mycothiol metabolic process"/>
    <property type="evidence" value="ECO:0007669"/>
    <property type="project" value="InterPro"/>
</dbReference>
<dbReference type="InterPro" id="IPR024078">
    <property type="entry name" value="LmbE-like_dom_sf"/>
</dbReference>
<dbReference type="EMBL" id="CP031165">
    <property type="protein sequence ID" value="AXV05957.1"/>
    <property type="molecule type" value="Genomic_DNA"/>
</dbReference>
<dbReference type="GO" id="GO:0016811">
    <property type="term" value="F:hydrolase activity, acting on carbon-nitrogen (but not peptide) bonds, in linear amides"/>
    <property type="evidence" value="ECO:0007669"/>
    <property type="project" value="TreeGrafter"/>
</dbReference>
<dbReference type="InterPro" id="IPR003737">
    <property type="entry name" value="GlcNAc_PI_deacetylase-related"/>
</dbReference>
<gene>
    <name evidence="1" type="ORF">DVS28_a1257</name>
</gene>
<evidence type="ECO:0000313" key="1">
    <source>
        <dbReference type="EMBL" id="AXV05957.1"/>
    </source>
</evidence>
<name>A0A346XUR0_9ACTN</name>
<dbReference type="Pfam" id="PF02585">
    <property type="entry name" value="PIG-L"/>
    <property type="match status" value="1"/>
</dbReference>
<protein>
    <submittedName>
        <fullName evidence="1">Mycothiol S-conjugate amidase Mca</fullName>
    </submittedName>
</protein>
<reference evidence="1 2" key="1">
    <citation type="submission" date="2018-09" db="EMBL/GenBank/DDBJ databases">
        <title>Complete genome sequence of Euzebya sp. DY32-46 isolated from seawater of Pacific Ocean.</title>
        <authorList>
            <person name="Xu L."/>
            <person name="Wu Y.-H."/>
            <person name="Xu X.-W."/>
        </authorList>
    </citation>
    <scope>NUCLEOTIDE SEQUENCE [LARGE SCALE GENOMIC DNA]</scope>
    <source>
        <strain evidence="1 2">DY32-46</strain>
    </source>
</reference>
<evidence type="ECO:0000313" key="2">
    <source>
        <dbReference type="Proteomes" id="UP000264006"/>
    </source>
</evidence>